<evidence type="ECO:0000256" key="2">
    <source>
        <dbReference type="ARBA" id="ARBA00008520"/>
    </source>
</evidence>
<sequence length="380" mass="42677">MVKLKGITWDHPRGYEPLRAVAKIWHEKTGVEVTWDVRTLKEFGDYPIEKLIADYDFILIDHPYMGEAASNDLLVPVDTFLDKSFMDFQESQSVGPSFSSYGYNGHWWALPIDAAAQVAAYRKDIIDLLDWKLPRDLKQLAEAASKLPVSYKIGVPLCATDIWCVFLSLCAQYAGEAVFNEDGVDAETGAWALDQIRSWKGFLYKDSFQMNPIQMLEHMSVADDIVYIPFTFGYTNYARKKWQKNRIHFADVPGSGPGKKSSVIGGAGLAISARTKEISECVSFMQFILGGDIQKTAYYQNGGQPAHLDAWLDNDNNEDCSGFFADTLSTMEHAYVRPRMKGFNRFQETAAGLIHSAAQENGPTFTIMEKINKLFKSCCA</sequence>
<dbReference type="InterPro" id="IPR050490">
    <property type="entry name" value="Bact_solute-bd_prot1"/>
</dbReference>
<keyword evidence="4" id="KW-0732">Signal</keyword>
<evidence type="ECO:0000313" key="6">
    <source>
        <dbReference type="Proteomes" id="UP000326903"/>
    </source>
</evidence>
<protein>
    <submittedName>
        <fullName evidence="5">Carbohydrate ABC transporter substrate-binding protein</fullName>
    </submittedName>
</protein>
<evidence type="ECO:0000256" key="1">
    <source>
        <dbReference type="ARBA" id="ARBA00004418"/>
    </source>
</evidence>
<proteinExistence type="inferred from homology"/>
<dbReference type="PANTHER" id="PTHR43649:SF34">
    <property type="entry name" value="ABC TRANSPORTER PERIPLASMIC-BINDING PROTEIN YCJN-RELATED"/>
    <property type="match status" value="1"/>
</dbReference>
<dbReference type="PANTHER" id="PTHR43649">
    <property type="entry name" value="ARABINOSE-BINDING PROTEIN-RELATED"/>
    <property type="match status" value="1"/>
</dbReference>
<dbReference type="GO" id="GO:0042597">
    <property type="term" value="C:periplasmic space"/>
    <property type="evidence" value="ECO:0007669"/>
    <property type="project" value="UniProtKB-SubCell"/>
</dbReference>
<dbReference type="Pfam" id="PF01547">
    <property type="entry name" value="SBP_bac_1"/>
    <property type="match status" value="1"/>
</dbReference>
<gene>
    <name evidence="5" type="ORF">FW778_19825</name>
</gene>
<keyword evidence="6" id="KW-1185">Reference proteome</keyword>
<evidence type="ECO:0000256" key="3">
    <source>
        <dbReference type="ARBA" id="ARBA00022448"/>
    </source>
</evidence>
<dbReference type="SUPFAM" id="SSF53850">
    <property type="entry name" value="Periplasmic binding protein-like II"/>
    <property type="match status" value="1"/>
</dbReference>
<dbReference type="InterPro" id="IPR006059">
    <property type="entry name" value="SBP"/>
</dbReference>
<dbReference type="Proteomes" id="UP000326903">
    <property type="component" value="Unassembled WGS sequence"/>
</dbReference>
<dbReference type="EMBL" id="VYQF01000009">
    <property type="protein sequence ID" value="KAA9036137.1"/>
    <property type="molecule type" value="Genomic_DNA"/>
</dbReference>
<dbReference type="AlphaFoldDB" id="A0A5J5IDC1"/>
<accession>A0A5J5IDC1</accession>
<evidence type="ECO:0000313" key="5">
    <source>
        <dbReference type="EMBL" id="KAA9036137.1"/>
    </source>
</evidence>
<name>A0A5J5IDC1_9BACT</name>
<dbReference type="Gene3D" id="3.40.190.10">
    <property type="entry name" value="Periplasmic binding protein-like II"/>
    <property type="match status" value="1"/>
</dbReference>
<organism evidence="5 6">
    <name type="scientific">Ginsengibacter hankyongi</name>
    <dbReference type="NCBI Taxonomy" id="2607284"/>
    <lineage>
        <taxon>Bacteria</taxon>
        <taxon>Pseudomonadati</taxon>
        <taxon>Bacteroidota</taxon>
        <taxon>Chitinophagia</taxon>
        <taxon>Chitinophagales</taxon>
        <taxon>Chitinophagaceae</taxon>
        <taxon>Ginsengibacter</taxon>
    </lineage>
</organism>
<comment type="caution">
    <text evidence="5">The sequence shown here is derived from an EMBL/GenBank/DDBJ whole genome shotgun (WGS) entry which is preliminary data.</text>
</comment>
<keyword evidence="3" id="KW-0813">Transport</keyword>
<comment type="similarity">
    <text evidence="2">Belongs to the bacterial solute-binding protein 1 family.</text>
</comment>
<comment type="subcellular location">
    <subcellularLocation>
        <location evidence="1">Periplasm</location>
    </subcellularLocation>
</comment>
<reference evidence="5 6" key="1">
    <citation type="submission" date="2019-09" db="EMBL/GenBank/DDBJ databases">
        <title>Draft genome sequence of Ginsengibacter sp. BR5-29.</title>
        <authorList>
            <person name="Im W.-T."/>
        </authorList>
    </citation>
    <scope>NUCLEOTIDE SEQUENCE [LARGE SCALE GENOMIC DNA]</scope>
    <source>
        <strain evidence="5 6">BR5-29</strain>
    </source>
</reference>
<evidence type="ECO:0000256" key="4">
    <source>
        <dbReference type="ARBA" id="ARBA00022729"/>
    </source>
</evidence>
<dbReference type="RefSeq" id="WP_150416604.1">
    <property type="nucleotide sequence ID" value="NZ_VYQF01000009.1"/>
</dbReference>